<accession>A0AAV1G9Z2</accession>
<keyword evidence="3" id="KW-1185">Reference proteome</keyword>
<reference evidence="2" key="1">
    <citation type="submission" date="2023-08" db="EMBL/GenBank/DDBJ databases">
        <authorList>
            <person name="Alioto T."/>
            <person name="Alioto T."/>
            <person name="Gomez Garrido J."/>
        </authorList>
    </citation>
    <scope>NUCLEOTIDE SEQUENCE</scope>
</reference>
<dbReference type="EMBL" id="OY660876">
    <property type="protein sequence ID" value="CAJ1070310.1"/>
    <property type="molecule type" value="Genomic_DNA"/>
</dbReference>
<proteinExistence type="predicted"/>
<dbReference type="AlphaFoldDB" id="A0AAV1G9Z2"/>
<protein>
    <submittedName>
        <fullName evidence="2">Uncharacterized protein</fullName>
    </submittedName>
</protein>
<gene>
    <name evidence="2" type="ORF">XNOV1_A028558</name>
</gene>
<sequence length="128" mass="14344">MTFYSGYLKCICIALPHDTEHLSADRSHQNDCSSHPQCADDDDPGTTKSLLGHKRTTRVRTVLEDRAVYKKKKKRKRIKIKGWIWKQLQRINAGASVAGVPPLRAKMCGDKAGAALEEGRGRSQRTRA</sequence>
<name>A0AAV1G9Z2_XYRNO</name>
<dbReference type="Proteomes" id="UP001178508">
    <property type="component" value="Chromosome 13"/>
</dbReference>
<evidence type="ECO:0000313" key="3">
    <source>
        <dbReference type="Proteomes" id="UP001178508"/>
    </source>
</evidence>
<evidence type="ECO:0000256" key="1">
    <source>
        <dbReference type="SAM" id="MobiDB-lite"/>
    </source>
</evidence>
<organism evidence="2 3">
    <name type="scientific">Xyrichtys novacula</name>
    <name type="common">Pearly razorfish</name>
    <name type="synonym">Hemipteronotus novacula</name>
    <dbReference type="NCBI Taxonomy" id="13765"/>
    <lineage>
        <taxon>Eukaryota</taxon>
        <taxon>Metazoa</taxon>
        <taxon>Chordata</taxon>
        <taxon>Craniata</taxon>
        <taxon>Vertebrata</taxon>
        <taxon>Euteleostomi</taxon>
        <taxon>Actinopterygii</taxon>
        <taxon>Neopterygii</taxon>
        <taxon>Teleostei</taxon>
        <taxon>Neoteleostei</taxon>
        <taxon>Acanthomorphata</taxon>
        <taxon>Eupercaria</taxon>
        <taxon>Labriformes</taxon>
        <taxon>Labridae</taxon>
        <taxon>Xyrichtys</taxon>
    </lineage>
</organism>
<evidence type="ECO:0000313" key="2">
    <source>
        <dbReference type="EMBL" id="CAJ1070310.1"/>
    </source>
</evidence>
<feature type="region of interest" description="Disordered" evidence="1">
    <location>
        <begin position="24"/>
        <end position="50"/>
    </location>
</feature>